<dbReference type="GO" id="GO:0090313">
    <property type="term" value="P:regulation of protein targeting to membrane"/>
    <property type="evidence" value="ECO:0007669"/>
    <property type="project" value="TreeGrafter"/>
</dbReference>
<evidence type="ECO:0000256" key="3">
    <source>
        <dbReference type="ARBA" id="ARBA00022989"/>
    </source>
</evidence>
<dbReference type="OrthoDB" id="5287022at2"/>
<proteinExistence type="predicted"/>
<dbReference type="PANTHER" id="PTHR30441">
    <property type="entry name" value="DUF748 DOMAIN-CONTAINING PROTEIN"/>
    <property type="match status" value="1"/>
</dbReference>
<reference evidence="6 7" key="1">
    <citation type="journal article" date="2013" name="ISME J.">
        <title>By their genes ye shall know them: genomic signatures of predatory bacteria.</title>
        <authorList>
            <person name="Pasternak Z."/>
            <person name="Pietrokovski S."/>
            <person name="Rotem O."/>
            <person name="Gophna U."/>
            <person name="Lurie-Weinberger M.N."/>
            <person name="Jurkevitch E."/>
        </authorList>
    </citation>
    <scope>NUCLEOTIDE SEQUENCE [LARGE SCALE GENOMIC DNA]</scope>
    <source>
        <strain evidence="6 7">JSS</strain>
    </source>
</reference>
<dbReference type="GO" id="GO:0009306">
    <property type="term" value="P:protein secretion"/>
    <property type="evidence" value="ECO:0007669"/>
    <property type="project" value="InterPro"/>
</dbReference>
<dbReference type="STRING" id="1184267.A11Q_962"/>
<dbReference type="Pfam" id="PF04357">
    <property type="entry name" value="TamB"/>
    <property type="match status" value="1"/>
</dbReference>
<dbReference type="Proteomes" id="UP000012040">
    <property type="component" value="Chromosome"/>
</dbReference>
<dbReference type="EMBL" id="CP003537">
    <property type="protein sequence ID" value="AGH95178.1"/>
    <property type="molecule type" value="Genomic_DNA"/>
</dbReference>
<dbReference type="InterPro" id="IPR052894">
    <property type="entry name" value="AsmA-related"/>
</dbReference>
<accession>M4V7J2</accession>
<keyword evidence="3" id="KW-1133">Transmembrane helix</keyword>
<protein>
    <recommendedName>
        <fullName evidence="5">Translocation and assembly module TamB C-terminal domain-containing protein</fullName>
    </recommendedName>
</protein>
<evidence type="ECO:0000256" key="1">
    <source>
        <dbReference type="ARBA" id="ARBA00004167"/>
    </source>
</evidence>
<feature type="domain" description="Translocation and assembly module TamB C-terminal" evidence="5">
    <location>
        <begin position="963"/>
        <end position="1324"/>
    </location>
</feature>
<evidence type="ECO:0000313" key="6">
    <source>
        <dbReference type="EMBL" id="AGH95178.1"/>
    </source>
</evidence>
<dbReference type="PANTHER" id="PTHR30441:SF8">
    <property type="entry name" value="DUF748 DOMAIN-CONTAINING PROTEIN"/>
    <property type="match status" value="1"/>
</dbReference>
<comment type="subcellular location">
    <subcellularLocation>
        <location evidence="1">Membrane</location>
        <topology evidence="1">Single-pass membrane protein</topology>
    </subcellularLocation>
</comment>
<dbReference type="InterPro" id="IPR007452">
    <property type="entry name" value="TamB_C"/>
</dbReference>
<dbReference type="KEGG" id="bex:A11Q_962"/>
<evidence type="ECO:0000256" key="2">
    <source>
        <dbReference type="ARBA" id="ARBA00022692"/>
    </source>
</evidence>
<keyword evidence="7" id="KW-1185">Reference proteome</keyword>
<evidence type="ECO:0000256" key="4">
    <source>
        <dbReference type="ARBA" id="ARBA00023136"/>
    </source>
</evidence>
<evidence type="ECO:0000259" key="5">
    <source>
        <dbReference type="Pfam" id="PF04357"/>
    </source>
</evidence>
<dbReference type="eggNOG" id="COG2911">
    <property type="taxonomic scope" value="Bacteria"/>
</dbReference>
<dbReference type="GO" id="GO:0005886">
    <property type="term" value="C:plasma membrane"/>
    <property type="evidence" value="ECO:0007669"/>
    <property type="project" value="InterPro"/>
</dbReference>
<keyword evidence="2" id="KW-0812">Transmembrane</keyword>
<gene>
    <name evidence="6" type="ORF">A11Q_962</name>
</gene>
<organism evidence="6 7">
    <name type="scientific">Pseudobdellovibrio exovorus JSS</name>
    <dbReference type="NCBI Taxonomy" id="1184267"/>
    <lineage>
        <taxon>Bacteria</taxon>
        <taxon>Pseudomonadati</taxon>
        <taxon>Bdellovibrionota</taxon>
        <taxon>Bdellovibrionia</taxon>
        <taxon>Bdellovibrionales</taxon>
        <taxon>Pseudobdellovibrionaceae</taxon>
        <taxon>Pseudobdellovibrio</taxon>
    </lineage>
</organism>
<name>M4V7J2_9BACT</name>
<sequence>MTKKTKFISLILSPILVLLSLATIWLQIVKPSVIDFITAQVPRINEMQNAVTIQVGRLDLSLLKLQLIAYDTEITFKDDSLPFEPIKIQRTSGQVDIFDLIIGQLSLSKVQLDGATWKHTIAPSADSPLPEIPVEDIFKIVEMVPVQRVVIAQSSIEIQLPNPNGTVDLSIPSLLLSNRRGELDLQTKDLDITFTPQGESHPITASADISANWNKNELQLNQFIVKLLNSSVSLTGSTKKVRTLLTAPEAQLQIKNSFNLEDVRSVALTLFPQKQRIPAVSGSIQTTGDIKINSLDDIAGSLQAKTTQVVVDHIKLGQAQLKANLKKSHIELSEINLEHPSGDILLKNSRIELRSPHNFSTQIQIGSFNLQKLFKSLELNDIPAEFSAVGSANCKGALKASPHGSCSINADLADLWVKPGLQEKLNIIKLKQAKLNGDVQFTDQGLNYQTAIHIGSSQGKSAGSVDFKKGYSLKFETERLSFKDVESLADLKIEGDLKISGSSTGDTSHGVITAALEMKDSVLEDFRLGLFKSDLNYRKSQLFFSNASLKVGDSDLGGDLSFDFSASQLQGHFESKNLQGRDLFYILNKKFEIPFQLTGNGFARVNIAGPFDFWKLKYDLKSELKNGSVADESFTILKADLTSDGKKINFDNVFINKPKSRIKITGHIDTTSADPRFQLQLNANPLLLEETDHVIQFAPSVAGVMYAEGDVTGTIAAPEVALDFSLRQVSHDKFDYPNSQGKIVINKNHFVFDGQFFGRQIQSNIVWPWNENHGFTAKVLIQDLNPLFLLPLASLPHPSSDFNSSLSAEIDLSSRQRHFSTATGQIKINDFFLQRGNQSLKLQKPASLIFKSGLSSMDNIHLKGDDAFLDLKMLYTNNNSTRLDLSADLQLRIFHFLVPFTQSLSGNLNVNSQILIRPNSFELLGEGELSDGFVAMKGFPQAIEKLNTPIEFSKSKILLGDITGQLGQSDITGVGQVDILGPKNIAVNLRAIADNVEITFPDKIFSSGKANVHFSGNWLPYTLKVDYVVSHGLVETNFEQDASQATTLQASSLLPPQRAEQSIPSLALDVNVDISRGIFIRNSLLEGEAVGKLKVLGSPESPILAGKIDIRPGSKIIFKDKPFDVQIATIQFHQTREINPDIYIAANSRISDYDINLLVQGTPKKLVIKPTSQPPLSEADLFSLIALGVTSETDQNLSSATQQTQTGLEVLAVISNQSQLNKKIQEKLGLTVQLAPSIDSTKNIAVPKVVVSKKISDKLTASYAKPFTGNDQNQEVKLQYQYNKNISFLLNYQNKDTIQQEQVTNVPTTSKDILGVDLEYREEFK</sequence>
<dbReference type="RefSeq" id="WP_015469668.1">
    <property type="nucleotide sequence ID" value="NC_020813.1"/>
</dbReference>
<dbReference type="PATRIC" id="fig|1184267.3.peg.977"/>
<keyword evidence="4" id="KW-0472">Membrane</keyword>
<evidence type="ECO:0000313" key="7">
    <source>
        <dbReference type="Proteomes" id="UP000012040"/>
    </source>
</evidence>
<dbReference type="HOGENOM" id="CLU_260766_0_0_7"/>